<dbReference type="SMART" id="SM00387">
    <property type="entry name" value="HATPase_c"/>
    <property type="match status" value="1"/>
</dbReference>
<gene>
    <name evidence="15" type="ORF">DealDRAFT_0267</name>
</gene>
<dbReference type="SMART" id="SM00388">
    <property type="entry name" value="HisKA"/>
    <property type="match status" value="1"/>
</dbReference>
<dbReference type="InterPro" id="IPR003594">
    <property type="entry name" value="HATPase_dom"/>
</dbReference>
<protein>
    <recommendedName>
        <fullName evidence="3">histidine kinase</fullName>
        <ecNumber evidence="3">2.7.13.3</ecNumber>
    </recommendedName>
</protein>
<evidence type="ECO:0000259" key="13">
    <source>
        <dbReference type="PROSITE" id="PS50109"/>
    </source>
</evidence>
<keyword evidence="11 12" id="KW-0472">Membrane</keyword>
<evidence type="ECO:0000256" key="1">
    <source>
        <dbReference type="ARBA" id="ARBA00000085"/>
    </source>
</evidence>
<keyword evidence="9" id="KW-0067">ATP-binding</keyword>
<comment type="subcellular location">
    <subcellularLocation>
        <location evidence="2">Cell membrane</location>
    </subcellularLocation>
</comment>
<dbReference type="InterPro" id="IPR036097">
    <property type="entry name" value="HisK_dim/P_sf"/>
</dbReference>
<keyword evidence="5" id="KW-0597">Phosphoprotein</keyword>
<dbReference type="STRING" id="555088.DealDRAFT_0267"/>
<dbReference type="GO" id="GO:0005524">
    <property type="term" value="F:ATP binding"/>
    <property type="evidence" value="ECO:0007669"/>
    <property type="project" value="UniProtKB-KW"/>
</dbReference>
<dbReference type="Gene3D" id="1.10.287.130">
    <property type="match status" value="1"/>
</dbReference>
<dbReference type="InterPro" id="IPR036890">
    <property type="entry name" value="HATPase_C_sf"/>
</dbReference>
<dbReference type="CDD" id="cd00082">
    <property type="entry name" value="HisKA"/>
    <property type="match status" value="1"/>
</dbReference>
<evidence type="ECO:0000256" key="7">
    <source>
        <dbReference type="ARBA" id="ARBA00022741"/>
    </source>
</evidence>
<dbReference type="EMBL" id="ACJM01000001">
    <property type="protein sequence ID" value="EEG78993.1"/>
    <property type="molecule type" value="Genomic_DNA"/>
</dbReference>
<dbReference type="GO" id="GO:0005886">
    <property type="term" value="C:plasma membrane"/>
    <property type="evidence" value="ECO:0007669"/>
    <property type="project" value="UniProtKB-SubCell"/>
</dbReference>
<keyword evidence="10" id="KW-0902">Two-component regulatory system</keyword>
<dbReference type="RefSeq" id="WP_008514117.1">
    <property type="nucleotide sequence ID" value="NZ_ACJM01000001.1"/>
</dbReference>
<evidence type="ECO:0000256" key="4">
    <source>
        <dbReference type="ARBA" id="ARBA00022475"/>
    </source>
</evidence>
<dbReference type="eggNOG" id="COG2205">
    <property type="taxonomic scope" value="Bacteria"/>
</dbReference>
<accession>C0GCQ8</accession>
<dbReference type="InterPro" id="IPR003660">
    <property type="entry name" value="HAMP_dom"/>
</dbReference>
<proteinExistence type="predicted"/>
<evidence type="ECO:0000256" key="6">
    <source>
        <dbReference type="ARBA" id="ARBA00022679"/>
    </source>
</evidence>
<dbReference type="Proteomes" id="UP000006443">
    <property type="component" value="Unassembled WGS sequence"/>
</dbReference>
<evidence type="ECO:0000256" key="12">
    <source>
        <dbReference type="SAM" id="Phobius"/>
    </source>
</evidence>
<feature type="transmembrane region" description="Helical" evidence="12">
    <location>
        <begin position="12"/>
        <end position="31"/>
    </location>
</feature>
<dbReference type="PROSITE" id="PS50885">
    <property type="entry name" value="HAMP"/>
    <property type="match status" value="1"/>
</dbReference>
<dbReference type="Pfam" id="PF02518">
    <property type="entry name" value="HATPase_c"/>
    <property type="match status" value="1"/>
</dbReference>
<evidence type="ECO:0000313" key="16">
    <source>
        <dbReference type="Proteomes" id="UP000006443"/>
    </source>
</evidence>
<feature type="domain" description="Histidine kinase" evidence="13">
    <location>
        <begin position="332"/>
        <end position="550"/>
    </location>
</feature>
<dbReference type="PROSITE" id="PS50109">
    <property type="entry name" value="HIS_KIN"/>
    <property type="match status" value="1"/>
</dbReference>
<dbReference type="EC" id="2.7.13.3" evidence="3"/>
<dbReference type="SUPFAM" id="SSF158472">
    <property type="entry name" value="HAMP domain-like"/>
    <property type="match status" value="1"/>
</dbReference>
<dbReference type="Gene3D" id="6.10.340.10">
    <property type="match status" value="1"/>
</dbReference>
<evidence type="ECO:0000256" key="9">
    <source>
        <dbReference type="ARBA" id="ARBA00022840"/>
    </source>
</evidence>
<feature type="transmembrane region" description="Helical" evidence="12">
    <location>
        <begin position="211"/>
        <end position="235"/>
    </location>
</feature>
<dbReference type="AlphaFoldDB" id="C0GCQ8"/>
<dbReference type="Pfam" id="PF11845">
    <property type="entry name" value="Tll0287-like"/>
    <property type="match status" value="1"/>
</dbReference>
<dbReference type="FunFam" id="3.30.565.10:FF:000023">
    <property type="entry name" value="PAS domain-containing sensor histidine kinase"/>
    <property type="match status" value="1"/>
</dbReference>
<comment type="catalytic activity">
    <reaction evidence="1">
        <text>ATP + protein L-histidine = ADP + protein N-phospho-L-histidine.</text>
        <dbReference type="EC" id="2.7.13.3"/>
    </reaction>
</comment>
<keyword evidence="16" id="KW-1185">Reference proteome</keyword>
<dbReference type="PANTHER" id="PTHR43711">
    <property type="entry name" value="TWO-COMPONENT HISTIDINE KINASE"/>
    <property type="match status" value="1"/>
</dbReference>
<dbReference type="Gene3D" id="3.30.450.290">
    <property type="match status" value="1"/>
</dbReference>
<evidence type="ECO:0000256" key="5">
    <source>
        <dbReference type="ARBA" id="ARBA00022553"/>
    </source>
</evidence>
<evidence type="ECO:0000313" key="15">
    <source>
        <dbReference type="EMBL" id="EEG78993.1"/>
    </source>
</evidence>
<dbReference type="CDD" id="cd06225">
    <property type="entry name" value="HAMP"/>
    <property type="match status" value="1"/>
</dbReference>
<organism evidence="15 16">
    <name type="scientific">Dethiobacter alkaliphilus AHT 1</name>
    <dbReference type="NCBI Taxonomy" id="555088"/>
    <lineage>
        <taxon>Bacteria</taxon>
        <taxon>Bacillati</taxon>
        <taxon>Bacillota</taxon>
        <taxon>Dethiobacteria</taxon>
        <taxon>Dethiobacterales</taxon>
        <taxon>Dethiobacteraceae</taxon>
        <taxon>Dethiobacter</taxon>
    </lineage>
</organism>
<dbReference type="GO" id="GO:0000155">
    <property type="term" value="F:phosphorelay sensor kinase activity"/>
    <property type="evidence" value="ECO:0007669"/>
    <property type="project" value="InterPro"/>
</dbReference>
<dbReference type="SUPFAM" id="SSF55874">
    <property type="entry name" value="ATPase domain of HSP90 chaperone/DNA topoisomerase II/histidine kinase"/>
    <property type="match status" value="1"/>
</dbReference>
<evidence type="ECO:0000256" key="10">
    <source>
        <dbReference type="ARBA" id="ARBA00023012"/>
    </source>
</evidence>
<keyword evidence="7" id="KW-0547">Nucleotide-binding</keyword>
<dbReference type="InterPro" id="IPR021796">
    <property type="entry name" value="Tll0287-like_dom"/>
</dbReference>
<feature type="domain" description="HAMP" evidence="14">
    <location>
        <begin position="232"/>
        <end position="285"/>
    </location>
</feature>
<sequence length="558" mass="62491">MYLPRRNSLGWRYFWVLSTVIAVLVIINFIWSTLSFRESEYNRVREKASIITEQFIATRSFIAKNQDRINNDSQGNFEFKHLNPAAVGRGVGDLLAERTDYAIKQVRVNPRNPQNEPDAFEREALERFSQDSSLEEIYQEADMDGQSVFRYIVPLYIEESCLDCHGGEAGTIDVAGFASEGLQEGDLGGAISVVVPTDLTQAALGSFRNRLFVFSAILLVVTLSVIMFVTSRLVARPLQELTNRVLEVGKGNLNADFGDIHAYGEVATLSREFSDMVAKIKDLYDNMERKVKSRTRELEAANLRLTEGKKSLAVLNQKLSENSRLKSEFMATMTHELRTPLTSIVAFCELLLDEIPGPINEEQQENLMDIKTSAQQLMLLINDILDMAKFEAGHLRLDKENVDLNDVFRAVRRTMSSIAYQNGVRLDVSAVDLPLVYGDPERLRQMLSNLIANAVKHSKEGGYVHIYAKADNEFAAISVEDNGDGIPPELMPHIFEKFRQGEDSLKRRRNGTGLGLALVKTLAELQDGNISVNSEVGEGTTFTIHIPFAKQEGGLNDE</sequence>
<keyword evidence="4" id="KW-1003">Cell membrane</keyword>
<evidence type="ECO:0000256" key="3">
    <source>
        <dbReference type="ARBA" id="ARBA00012438"/>
    </source>
</evidence>
<name>C0GCQ8_DETAL</name>
<evidence type="ECO:0000256" key="11">
    <source>
        <dbReference type="ARBA" id="ARBA00023136"/>
    </source>
</evidence>
<dbReference type="InterPro" id="IPR050736">
    <property type="entry name" value="Sensor_HK_Regulatory"/>
</dbReference>
<dbReference type="InterPro" id="IPR003661">
    <property type="entry name" value="HisK_dim/P_dom"/>
</dbReference>
<dbReference type="InterPro" id="IPR005467">
    <property type="entry name" value="His_kinase_dom"/>
</dbReference>
<keyword evidence="8 15" id="KW-0418">Kinase</keyword>
<comment type="caution">
    <text evidence="15">The sequence shown here is derived from an EMBL/GenBank/DDBJ whole genome shotgun (WGS) entry which is preliminary data.</text>
</comment>
<keyword evidence="12" id="KW-1133">Transmembrane helix</keyword>
<dbReference type="InterPro" id="IPR004358">
    <property type="entry name" value="Sig_transdc_His_kin-like_C"/>
</dbReference>
<dbReference type="Gene3D" id="3.30.565.10">
    <property type="entry name" value="Histidine kinase-like ATPase, C-terminal domain"/>
    <property type="match status" value="1"/>
</dbReference>
<keyword evidence="6 15" id="KW-0808">Transferase</keyword>
<dbReference type="SUPFAM" id="SSF47384">
    <property type="entry name" value="Homodimeric domain of signal transducing histidine kinase"/>
    <property type="match status" value="1"/>
</dbReference>
<dbReference type="CDD" id="cd16922">
    <property type="entry name" value="HATPase_EvgS-ArcB-TorS-like"/>
    <property type="match status" value="1"/>
</dbReference>
<evidence type="ECO:0000259" key="14">
    <source>
        <dbReference type="PROSITE" id="PS50885"/>
    </source>
</evidence>
<dbReference type="PRINTS" id="PR00344">
    <property type="entry name" value="BCTRLSENSOR"/>
</dbReference>
<keyword evidence="12" id="KW-0812">Transmembrane</keyword>
<reference evidence="15 16" key="1">
    <citation type="submission" date="2009-02" db="EMBL/GenBank/DDBJ databases">
        <title>Sequencing of the draft genome and assembly of Dethiobacter alkaliphilus AHT 1.</title>
        <authorList>
            <consortium name="US DOE Joint Genome Institute (JGI-PGF)"/>
            <person name="Lucas S."/>
            <person name="Copeland A."/>
            <person name="Lapidus A."/>
            <person name="Glavina del Rio T."/>
            <person name="Dalin E."/>
            <person name="Tice H."/>
            <person name="Bruce D."/>
            <person name="Goodwin L."/>
            <person name="Pitluck S."/>
            <person name="Larimer F."/>
            <person name="Land M.L."/>
            <person name="Hauser L."/>
            <person name="Muyzer G."/>
        </authorList>
    </citation>
    <scope>NUCLEOTIDE SEQUENCE [LARGE SCALE GENOMIC DNA]</scope>
    <source>
        <strain evidence="15 16">AHT 1</strain>
    </source>
</reference>
<evidence type="ECO:0000256" key="8">
    <source>
        <dbReference type="ARBA" id="ARBA00022777"/>
    </source>
</evidence>
<dbReference type="PANTHER" id="PTHR43711:SF26">
    <property type="entry name" value="SENSOR HISTIDINE KINASE RCSC"/>
    <property type="match status" value="1"/>
</dbReference>
<evidence type="ECO:0000256" key="2">
    <source>
        <dbReference type="ARBA" id="ARBA00004236"/>
    </source>
</evidence>
<dbReference type="Pfam" id="PF00512">
    <property type="entry name" value="HisKA"/>
    <property type="match status" value="1"/>
</dbReference>